<protein>
    <submittedName>
        <fullName evidence="1">Uncharacterized protein</fullName>
    </submittedName>
</protein>
<dbReference type="FunCoup" id="E9G1G2">
    <property type="interactions" value="6"/>
</dbReference>
<name>E9G1G2_DAPPU</name>
<dbReference type="OMA" id="GIWGKSL"/>
<accession>E9G1G2</accession>
<dbReference type="OrthoDB" id="159229at2759"/>
<sequence>MHNVKETDPENLNNTKGTFIFEMDSHMDVEPASYSWSLYDLPVEYTQPVACDKGYLGEKILDLTPLFGQVTLPNLNFTVDFNLSLINVTGPTSLWGRTLIFEGPNTLCATIMPEDGLKVAAARLSSPIAGSVTVISWSVGDEVDTRVLTDLYHVSGDGTASNHVWKLLVTDVLDTKQDRDRGDCNALQFLYDPDSRSGVNCSPQAPQNCKQGDLSGRLGLVRSASKPGGGGSRRAFRDPLLVLPDLKGPRSLYMVLFDKDLPDVVLACGRFRELRPRKARAFFAQKGVRGEIVLEQRTPIDPTHVLVNVTGKINLLQYLFNVLLINYMSCFHIHEYPVPIPRVPGEKICSATANHYNPWGWVPADSPPPGRGTGEMYELGDLSGKFGMLTGLTTLENDVTDTTLPLFGPYSVQGRGLVIHLASDGSRWVCTNVEPFGVKMTTAVAIFRYPLGGRIFLRQASEDPLSETMVYIESLIYSDGNVNGTNNHQLEIHTNLPGVDFHDWQLRCQSTGSIYNPFKNARDCNTDTQRRCIVGDLTMKHGRLVVAGLASEVKTTQRLFTDVNLPLSGPQSIIGRSVVIFDDNSPKQRGNRLACTPIMYYHRHKTVVKDWFGNGLTTPVEGKVEIIQETEFSSSSIQMDLTGLRGEAGRYGIYSAPVKVDLQFPCTESSLGMPHNPLNVSLGSDVQAGTSDQYPVGDLSSKFGQLTGFSVIHSVFNDTNMPLYGATSIIGRSFVLNRARDNERWACGTMGWGFSPSEATEIRAIASFHHPGGFLTGYVRMSQVVYHDGSATDTVIEVFLRHPGRQNTRNLLTVTRNHRWAVYVNPVGVDAAVAPYNARCVASGYMWNPSFVQLTAPVVADQRNEDVYRQECQPHVPYRCMIGDLSGRLGPIDIGAGRTVFSDKNLPLHGKYSVLGRSLIVFTPDGGGERFACANIEPDDVRRVLGVPEWMLLVDTRHTRNIQNDRCVQFKVHFYGPVATRIEQDLSQLLSRGQLDSPTIQVHGSHVDPKRSKTIPYHVCDESDNGISISLFSKCLTWHL</sequence>
<organism evidence="1 2">
    <name type="scientific">Daphnia pulex</name>
    <name type="common">Water flea</name>
    <dbReference type="NCBI Taxonomy" id="6669"/>
    <lineage>
        <taxon>Eukaryota</taxon>
        <taxon>Metazoa</taxon>
        <taxon>Ecdysozoa</taxon>
        <taxon>Arthropoda</taxon>
        <taxon>Crustacea</taxon>
        <taxon>Branchiopoda</taxon>
        <taxon>Diplostraca</taxon>
        <taxon>Cladocera</taxon>
        <taxon>Anomopoda</taxon>
        <taxon>Daphniidae</taxon>
        <taxon>Daphnia</taxon>
    </lineage>
</organism>
<dbReference type="PhylomeDB" id="E9G1G2"/>
<keyword evidence="2" id="KW-1185">Reference proteome</keyword>
<dbReference type="Proteomes" id="UP000000305">
    <property type="component" value="Unassembled WGS sequence"/>
</dbReference>
<dbReference type="STRING" id="6669.E9G1G2"/>
<dbReference type="PANTHER" id="PTHR20910:SF1">
    <property type="entry name" value="SUPEROXIDE DISMUTASE COPPER_ZINC BINDING DOMAIN-CONTAINING PROTEIN"/>
    <property type="match status" value="1"/>
</dbReference>
<reference evidence="1 2" key="1">
    <citation type="journal article" date="2011" name="Science">
        <title>The ecoresponsive genome of Daphnia pulex.</title>
        <authorList>
            <person name="Colbourne J.K."/>
            <person name="Pfrender M.E."/>
            <person name="Gilbert D."/>
            <person name="Thomas W.K."/>
            <person name="Tucker A."/>
            <person name="Oakley T.H."/>
            <person name="Tokishita S."/>
            <person name="Aerts A."/>
            <person name="Arnold G.J."/>
            <person name="Basu M.K."/>
            <person name="Bauer D.J."/>
            <person name="Caceres C.E."/>
            <person name="Carmel L."/>
            <person name="Casola C."/>
            <person name="Choi J.H."/>
            <person name="Detter J.C."/>
            <person name="Dong Q."/>
            <person name="Dusheyko S."/>
            <person name="Eads B.D."/>
            <person name="Frohlich T."/>
            <person name="Geiler-Samerotte K.A."/>
            <person name="Gerlach D."/>
            <person name="Hatcher P."/>
            <person name="Jogdeo S."/>
            <person name="Krijgsveld J."/>
            <person name="Kriventseva E.V."/>
            <person name="Kultz D."/>
            <person name="Laforsch C."/>
            <person name="Lindquist E."/>
            <person name="Lopez J."/>
            <person name="Manak J.R."/>
            <person name="Muller J."/>
            <person name="Pangilinan J."/>
            <person name="Patwardhan R.P."/>
            <person name="Pitluck S."/>
            <person name="Pritham E.J."/>
            <person name="Rechtsteiner A."/>
            <person name="Rho M."/>
            <person name="Rogozin I.B."/>
            <person name="Sakarya O."/>
            <person name="Salamov A."/>
            <person name="Schaack S."/>
            <person name="Shapiro H."/>
            <person name="Shiga Y."/>
            <person name="Skalitzky C."/>
            <person name="Smith Z."/>
            <person name="Souvorov A."/>
            <person name="Sung W."/>
            <person name="Tang Z."/>
            <person name="Tsuchiya D."/>
            <person name="Tu H."/>
            <person name="Vos H."/>
            <person name="Wang M."/>
            <person name="Wolf Y.I."/>
            <person name="Yamagata H."/>
            <person name="Yamada T."/>
            <person name="Ye Y."/>
            <person name="Shaw J.R."/>
            <person name="Andrews J."/>
            <person name="Crease T.J."/>
            <person name="Tang H."/>
            <person name="Lucas S.M."/>
            <person name="Robertson H.M."/>
            <person name="Bork P."/>
            <person name="Koonin E.V."/>
            <person name="Zdobnov E.M."/>
            <person name="Grigoriev I.V."/>
            <person name="Lynch M."/>
            <person name="Boore J.L."/>
        </authorList>
    </citation>
    <scope>NUCLEOTIDE SEQUENCE [LARGE SCALE GENOMIC DNA]</scope>
</reference>
<dbReference type="PANTHER" id="PTHR20910">
    <property type="entry name" value="AGAP001623-PA"/>
    <property type="match status" value="1"/>
</dbReference>
<dbReference type="GO" id="GO:0046872">
    <property type="term" value="F:metal ion binding"/>
    <property type="evidence" value="ECO:0007669"/>
    <property type="project" value="InterPro"/>
</dbReference>
<dbReference type="HOGENOM" id="CLU_004514_0_0_1"/>
<dbReference type="GO" id="GO:0006801">
    <property type="term" value="P:superoxide metabolic process"/>
    <property type="evidence" value="ECO:0007669"/>
    <property type="project" value="InterPro"/>
</dbReference>
<evidence type="ECO:0000313" key="2">
    <source>
        <dbReference type="Proteomes" id="UP000000305"/>
    </source>
</evidence>
<dbReference type="EMBL" id="GL732529">
    <property type="protein sequence ID" value="EFX86494.1"/>
    <property type="molecule type" value="Genomic_DNA"/>
</dbReference>
<dbReference type="Gene3D" id="2.60.40.200">
    <property type="entry name" value="Superoxide dismutase, copper/zinc binding domain"/>
    <property type="match status" value="5"/>
</dbReference>
<proteinExistence type="predicted"/>
<dbReference type="InterPro" id="IPR053257">
    <property type="entry name" value="Cu-only_SOD"/>
</dbReference>
<gene>
    <name evidence="1" type="ORF">DAPPUDRAFT_192774</name>
</gene>
<dbReference type="SUPFAM" id="SSF49329">
    <property type="entry name" value="Cu,Zn superoxide dismutase-like"/>
    <property type="match status" value="4"/>
</dbReference>
<evidence type="ECO:0000313" key="1">
    <source>
        <dbReference type="EMBL" id="EFX86494.1"/>
    </source>
</evidence>
<dbReference type="AlphaFoldDB" id="E9G1G2"/>
<dbReference type="eggNOG" id="ENOG502QW6R">
    <property type="taxonomic scope" value="Eukaryota"/>
</dbReference>
<dbReference type="InterPro" id="IPR036423">
    <property type="entry name" value="SOD-like_Cu/Zn_dom_sf"/>
</dbReference>
<dbReference type="InParanoid" id="E9G1G2"/>
<dbReference type="KEGG" id="dpx:DAPPUDRAFT_192774"/>